<dbReference type="EMBL" id="LO018304">
    <property type="protein sequence ID" value="CUM61691.1"/>
    <property type="molecule type" value="Genomic_DNA"/>
</dbReference>
<keyword evidence="1" id="KW-0472">Membrane</keyword>
<gene>
    <name evidence="2" type="ORF">PLAM_3725</name>
</gene>
<organism evidence="2">
    <name type="scientific">Planktothrix agardhii</name>
    <name type="common">Oscillatoria agardhii</name>
    <dbReference type="NCBI Taxonomy" id="1160"/>
    <lineage>
        <taxon>Bacteria</taxon>
        <taxon>Bacillati</taxon>
        <taxon>Cyanobacteriota</taxon>
        <taxon>Cyanophyceae</taxon>
        <taxon>Oscillatoriophycideae</taxon>
        <taxon>Oscillatoriales</taxon>
        <taxon>Microcoleaceae</taxon>
        <taxon>Planktothrix</taxon>
    </lineage>
</organism>
<feature type="transmembrane region" description="Helical" evidence="1">
    <location>
        <begin position="43"/>
        <end position="63"/>
    </location>
</feature>
<keyword evidence="1" id="KW-1133">Transmembrane helix</keyword>
<sequence length="78" mass="9046">MFNRQLSTHNTKFHESRTFGTREKIKQEMLLQYEAATMKTKKVFIVVMAILTLFLAGLGLLTFKKAKTINTPVERIQN</sequence>
<keyword evidence="1" id="KW-0812">Transmembrane</keyword>
<accession>A0A1J1JK10</accession>
<reference evidence="2" key="1">
    <citation type="submission" date="2015-09" db="EMBL/GenBank/DDBJ databases">
        <authorList>
            <person name="Jackson K.R."/>
            <person name="Lunt B.L."/>
            <person name="Fisher J.N.B."/>
            <person name="Gardner A.V."/>
            <person name="Bailey M.E."/>
            <person name="Deus L.M."/>
            <person name="Earl A.S."/>
            <person name="Gibby P.D."/>
            <person name="Hartmann K.A."/>
            <person name="Liu J.E."/>
            <person name="Manci A.M."/>
            <person name="Nielsen D.A."/>
            <person name="Solomon M.B."/>
            <person name="Breakwell D.P."/>
            <person name="Burnett S.H."/>
            <person name="Grose J.H."/>
        </authorList>
    </citation>
    <scope>NUCLEOTIDE SEQUENCE</scope>
    <source>
        <strain evidence="2">7805</strain>
    </source>
</reference>
<dbReference type="AlphaFoldDB" id="A0A1J1JK10"/>
<name>A0A1J1JK10_PLAAG</name>
<proteinExistence type="predicted"/>
<evidence type="ECO:0000256" key="1">
    <source>
        <dbReference type="SAM" id="Phobius"/>
    </source>
</evidence>
<protein>
    <submittedName>
        <fullName evidence="2">Uncharacterized protein</fullName>
    </submittedName>
</protein>
<evidence type="ECO:0000313" key="2">
    <source>
        <dbReference type="EMBL" id="CUM61691.1"/>
    </source>
</evidence>